<comment type="function">
    <text evidence="1">May be involved in a process influencing telomere capping.</text>
</comment>
<dbReference type="PANTHER" id="PTHR41391">
    <property type="entry name" value="RESTRICTION OF TELOMERE CAPPING PROTEIN 4"/>
    <property type="match status" value="1"/>
</dbReference>
<feature type="compositionally biased region" description="Basic and acidic residues" evidence="8">
    <location>
        <begin position="359"/>
        <end position="369"/>
    </location>
</feature>
<keyword evidence="6" id="KW-0963">Cytoplasm</keyword>
<name>A0A0C9X486_9AGAR</name>
<dbReference type="GO" id="GO:0005634">
    <property type="term" value="C:nucleus"/>
    <property type="evidence" value="ECO:0007669"/>
    <property type="project" value="UniProtKB-SubCell"/>
</dbReference>
<organism evidence="10 11">
    <name type="scientific">Laccaria amethystina LaAM-08-1</name>
    <dbReference type="NCBI Taxonomy" id="1095629"/>
    <lineage>
        <taxon>Eukaryota</taxon>
        <taxon>Fungi</taxon>
        <taxon>Dikarya</taxon>
        <taxon>Basidiomycota</taxon>
        <taxon>Agaricomycotina</taxon>
        <taxon>Agaricomycetes</taxon>
        <taxon>Agaricomycetidae</taxon>
        <taxon>Agaricales</taxon>
        <taxon>Agaricineae</taxon>
        <taxon>Hydnangiaceae</taxon>
        <taxon>Laccaria</taxon>
    </lineage>
</organism>
<keyword evidence="7" id="KW-0539">Nucleus</keyword>
<evidence type="ECO:0000256" key="3">
    <source>
        <dbReference type="ARBA" id="ARBA00004496"/>
    </source>
</evidence>
<feature type="region of interest" description="Disordered" evidence="8">
    <location>
        <begin position="251"/>
        <end position="304"/>
    </location>
</feature>
<dbReference type="HOGENOM" id="CLU_750206_0_0_1"/>
<evidence type="ECO:0000256" key="1">
    <source>
        <dbReference type="ARBA" id="ARBA00002738"/>
    </source>
</evidence>
<accession>A0A0C9X486</accession>
<dbReference type="InterPro" id="IPR039024">
    <property type="entry name" value="RTC4"/>
</dbReference>
<dbReference type="InterPro" id="IPR028094">
    <property type="entry name" value="RTC4_C"/>
</dbReference>
<dbReference type="AlphaFoldDB" id="A0A0C9X486"/>
<evidence type="ECO:0000313" key="11">
    <source>
        <dbReference type="Proteomes" id="UP000054477"/>
    </source>
</evidence>
<evidence type="ECO:0000259" key="9">
    <source>
        <dbReference type="Pfam" id="PF14474"/>
    </source>
</evidence>
<evidence type="ECO:0000313" key="10">
    <source>
        <dbReference type="EMBL" id="KIJ92456.1"/>
    </source>
</evidence>
<feature type="compositionally biased region" description="Polar residues" evidence="8">
    <location>
        <begin position="290"/>
        <end position="304"/>
    </location>
</feature>
<evidence type="ECO:0000256" key="8">
    <source>
        <dbReference type="SAM" id="MobiDB-lite"/>
    </source>
</evidence>
<sequence length="369" mass="41292">MTMLSSMPQNPSKSVLDLLIQKNTLTRKRGANAKGHHWIDLQICDAISVQTSEPNLIALGCARHWPNPIDWESVRDRILSFSDDIRDLLHRPEVLITSVTWTAFMESISGDLRGFISANGRDKIMLTEKHAGYYGPMGEYIIRSTLMLIFNDDDDDECDFQLLSTLRFILKTAAGQDAQSMPPMAFIDFVDFILVPHTATLLIAEDMEDDPEGARETWRFSKSYGLAINGNIEDDVLDGLHRENIAKQSLGIHTLRDGMPTSNIPRRHEKKRQPVCCPSPDISLHPAQPPQRNATPGPSKTRDISTVVTLAEYPSRFSKVRPPTPLPPHPGQMNLHEPPMPPHISPHSRTSRLNGGEPALDHFHDLSAV</sequence>
<reference evidence="11" key="2">
    <citation type="submission" date="2015-01" db="EMBL/GenBank/DDBJ databases">
        <title>Evolutionary Origins and Diversification of the Mycorrhizal Mutualists.</title>
        <authorList>
            <consortium name="DOE Joint Genome Institute"/>
            <consortium name="Mycorrhizal Genomics Consortium"/>
            <person name="Kohler A."/>
            <person name="Kuo A."/>
            <person name="Nagy L.G."/>
            <person name="Floudas D."/>
            <person name="Copeland A."/>
            <person name="Barry K.W."/>
            <person name="Cichocki N."/>
            <person name="Veneault-Fourrey C."/>
            <person name="LaButti K."/>
            <person name="Lindquist E.A."/>
            <person name="Lipzen A."/>
            <person name="Lundell T."/>
            <person name="Morin E."/>
            <person name="Murat C."/>
            <person name="Riley R."/>
            <person name="Ohm R."/>
            <person name="Sun H."/>
            <person name="Tunlid A."/>
            <person name="Henrissat B."/>
            <person name="Grigoriev I.V."/>
            <person name="Hibbett D.S."/>
            <person name="Martin F."/>
        </authorList>
    </citation>
    <scope>NUCLEOTIDE SEQUENCE [LARGE SCALE GENOMIC DNA]</scope>
    <source>
        <strain evidence="11">LaAM-08-1</strain>
    </source>
</reference>
<evidence type="ECO:0000256" key="5">
    <source>
        <dbReference type="ARBA" id="ARBA00015162"/>
    </source>
</evidence>
<comment type="similarity">
    <text evidence="4">Belongs to the RTC4 family.</text>
</comment>
<gene>
    <name evidence="10" type="ORF">K443DRAFT_13584</name>
</gene>
<feature type="region of interest" description="Disordered" evidence="8">
    <location>
        <begin position="316"/>
        <end position="369"/>
    </location>
</feature>
<feature type="domain" description="Restriction of telomere capping protein 4 C-terminal" evidence="9">
    <location>
        <begin position="101"/>
        <end position="229"/>
    </location>
</feature>
<evidence type="ECO:0000256" key="4">
    <source>
        <dbReference type="ARBA" id="ARBA00009461"/>
    </source>
</evidence>
<evidence type="ECO:0000256" key="7">
    <source>
        <dbReference type="ARBA" id="ARBA00023242"/>
    </source>
</evidence>
<reference evidence="10 11" key="1">
    <citation type="submission" date="2014-04" db="EMBL/GenBank/DDBJ databases">
        <authorList>
            <consortium name="DOE Joint Genome Institute"/>
            <person name="Kuo A."/>
            <person name="Kohler A."/>
            <person name="Nagy L.G."/>
            <person name="Floudas D."/>
            <person name="Copeland A."/>
            <person name="Barry K.W."/>
            <person name="Cichocki N."/>
            <person name="Veneault-Fourrey C."/>
            <person name="LaButti K."/>
            <person name="Lindquist E.A."/>
            <person name="Lipzen A."/>
            <person name="Lundell T."/>
            <person name="Morin E."/>
            <person name="Murat C."/>
            <person name="Sun H."/>
            <person name="Tunlid A."/>
            <person name="Henrissat B."/>
            <person name="Grigoriev I.V."/>
            <person name="Hibbett D.S."/>
            <person name="Martin F."/>
            <person name="Nordberg H.P."/>
            <person name="Cantor M.N."/>
            <person name="Hua S.X."/>
        </authorList>
    </citation>
    <scope>NUCLEOTIDE SEQUENCE [LARGE SCALE GENOMIC DNA]</scope>
    <source>
        <strain evidence="10 11">LaAM-08-1</strain>
    </source>
</reference>
<protein>
    <recommendedName>
        <fullName evidence="5">Restriction of telomere capping protein 4</fullName>
    </recommendedName>
</protein>
<comment type="subcellular location">
    <subcellularLocation>
        <location evidence="3">Cytoplasm</location>
    </subcellularLocation>
    <subcellularLocation>
        <location evidence="2">Nucleus</location>
    </subcellularLocation>
</comment>
<proteinExistence type="inferred from homology"/>
<dbReference type="EMBL" id="KN838908">
    <property type="protein sequence ID" value="KIJ92456.1"/>
    <property type="molecule type" value="Genomic_DNA"/>
</dbReference>
<dbReference type="OrthoDB" id="2686745at2759"/>
<dbReference type="Pfam" id="PF14474">
    <property type="entry name" value="RTC4"/>
    <property type="match status" value="1"/>
</dbReference>
<dbReference type="Proteomes" id="UP000054477">
    <property type="component" value="Unassembled WGS sequence"/>
</dbReference>
<evidence type="ECO:0000256" key="6">
    <source>
        <dbReference type="ARBA" id="ARBA00022490"/>
    </source>
</evidence>
<evidence type="ECO:0000256" key="2">
    <source>
        <dbReference type="ARBA" id="ARBA00004123"/>
    </source>
</evidence>
<dbReference type="PANTHER" id="PTHR41391:SF1">
    <property type="entry name" value="RESTRICTION OF TELOMERE CAPPING PROTEIN 4"/>
    <property type="match status" value="1"/>
</dbReference>
<keyword evidence="11" id="KW-1185">Reference proteome</keyword>
<dbReference type="GO" id="GO:0005737">
    <property type="term" value="C:cytoplasm"/>
    <property type="evidence" value="ECO:0007669"/>
    <property type="project" value="UniProtKB-SubCell"/>
</dbReference>